<dbReference type="HAMAP" id="MF_03054">
    <property type="entry name" value="CTU2"/>
    <property type="match status" value="1"/>
</dbReference>
<reference evidence="4 5" key="1">
    <citation type="journal article" date="2007" name="Nature">
        <title>The medaka draft genome and insights into vertebrate genome evolution.</title>
        <authorList>
            <person name="Kasahara M."/>
            <person name="Naruse K."/>
            <person name="Sasaki S."/>
            <person name="Nakatani Y."/>
            <person name="Qu W."/>
            <person name="Ahsan B."/>
            <person name="Yamada T."/>
            <person name="Nagayasu Y."/>
            <person name="Doi K."/>
            <person name="Kasai Y."/>
            <person name="Jindo T."/>
            <person name="Kobayashi D."/>
            <person name="Shimada A."/>
            <person name="Toyoda A."/>
            <person name="Kuroki Y."/>
            <person name="Fujiyama A."/>
            <person name="Sasaki T."/>
            <person name="Shimizu A."/>
            <person name="Asakawa S."/>
            <person name="Shimizu N."/>
            <person name="Hashimoto S."/>
            <person name="Yang J."/>
            <person name="Lee Y."/>
            <person name="Matsushima K."/>
            <person name="Sugano S."/>
            <person name="Sakaizumi M."/>
            <person name="Narita T."/>
            <person name="Ohishi K."/>
            <person name="Haga S."/>
            <person name="Ohta F."/>
            <person name="Nomoto H."/>
            <person name="Nogata K."/>
            <person name="Morishita T."/>
            <person name="Endo T."/>
            <person name="Shin-I T."/>
            <person name="Takeda H."/>
            <person name="Morishita S."/>
            <person name="Kohara Y."/>
        </authorList>
    </citation>
    <scope>NUCLEOTIDE SEQUENCE [LARGE SCALE GENOMIC DNA]</scope>
    <source>
        <strain evidence="4 5">Hd-rR</strain>
    </source>
</reference>
<evidence type="ECO:0000256" key="2">
    <source>
        <dbReference type="ARBA" id="ARBA00022694"/>
    </source>
</evidence>
<dbReference type="Bgee" id="ENSORLG00000027844">
    <property type="expression patterns" value="Expressed in gastrula and 14 other cell types or tissues"/>
</dbReference>
<comment type="subcellular location">
    <subcellularLocation>
        <location evidence="3">Cytoplasm</location>
    </subcellularLocation>
</comment>
<dbReference type="SUPFAM" id="SSF52402">
    <property type="entry name" value="Adenine nucleotide alpha hydrolases-like"/>
    <property type="match status" value="1"/>
</dbReference>
<keyword evidence="5" id="KW-1185">Reference proteome</keyword>
<proteinExistence type="inferred from homology"/>
<dbReference type="InterPro" id="IPR014729">
    <property type="entry name" value="Rossmann-like_a/b/a_fold"/>
</dbReference>
<reference evidence="4" key="3">
    <citation type="submission" date="2025-09" db="UniProtKB">
        <authorList>
            <consortium name="Ensembl"/>
        </authorList>
    </citation>
    <scope>IDENTIFICATION</scope>
    <source>
        <strain evidence="4">Hd-rR</strain>
    </source>
</reference>
<keyword evidence="2 3" id="KW-0819">tRNA processing</keyword>
<comment type="pathway">
    <text evidence="3">tRNA modification; 5-methoxycarbonylmethyl-2-thiouridine-tRNA biosynthesis.</text>
</comment>
<evidence type="ECO:0000313" key="4">
    <source>
        <dbReference type="Ensembl" id="ENSORLP00000036300.1"/>
    </source>
</evidence>
<gene>
    <name evidence="3 4" type="primary">CTU2</name>
    <name evidence="4" type="synonym">ctu2</name>
    <name evidence="3" type="synonym">NCS2</name>
</gene>
<reference evidence="4" key="2">
    <citation type="submission" date="2025-08" db="UniProtKB">
        <authorList>
            <consortium name="Ensembl"/>
        </authorList>
    </citation>
    <scope>IDENTIFICATION</scope>
    <source>
        <strain evidence="4">Hd-rR</strain>
    </source>
</reference>
<dbReference type="GO" id="GO:0032447">
    <property type="term" value="P:protein urmylation"/>
    <property type="evidence" value="ECO:0007669"/>
    <property type="project" value="UniProtKB-UniRule"/>
</dbReference>
<protein>
    <recommendedName>
        <fullName evidence="3">Cytoplasmic tRNA 2-thiolation protein 2</fullName>
    </recommendedName>
</protein>
<name>A0A3B3HX53_ORYLA</name>
<dbReference type="Pfam" id="PF10288">
    <property type="entry name" value="CTU2"/>
    <property type="match status" value="1"/>
</dbReference>
<keyword evidence="1 3" id="KW-0963">Cytoplasm</keyword>
<dbReference type="GeneTree" id="ENSGT00390000008797"/>
<dbReference type="InterPro" id="IPR019407">
    <property type="entry name" value="CTU2"/>
</dbReference>
<dbReference type="AlphaFoldDB" id="A0A3B3HX53"/>
<dbReference type="InParanoid" id="A0A3B3HX53"/>
<sequence length="521" mass="56677">MFLFFISELKDAVRVRHSCPLFVKCLQKMCQMQRGAGSSSDPCRRPLLQVRPTWEVGAPPCSFFNESRTGSGSCCLSVRSCFREYFTHKFRAMLGKTRLIFPGEKVLLAVSGGPSSSAMLSQVQQGLGQSAQKKLRFLPGLVHIDEGGALGLSLGERQRLVSELKAIFQTSGFPFHVIPLEQVLDLPTSAVNTTPPSSDRAPDCYKAAGDGGELQQGGALAEPSVHEAQTRSLQQLLGSATTLTAKEELLRTLRQHLLVHEARTRGYSKLLLGESCTRLAVRLLTCVSLGRGAHLAQDTGFSDCRFGDVTFVRPMREFSAKEIAVYNHMFRVPTVVIPSLETKTLEKASIQRLSESFVSRLQQDFPSTVSTIYRTSEKLQTAGGGCCEEDGRCLLCLCSLDTAAGKASALQARLISEQLCCQKPAGTVKVEPSPPAGPCCSSADGECGSAAGGAVCCSSEAPEKKDLQKLLCYSCQLTLRDMSSVAHLPQYILTEAQRRKRRSLMKDEISEFLLEEEEGSS</sequence>
<dbReference type="Proteomes" id="UP000001038">
    <property type="component" value="Chromosome 15"/>
</dbReference>
<dbReference type="GO" id="GO:0016779">
    <property type="term" value="F:nucleotidyltransferase activity"/>
    <property type="evidence" value="ECO:0007669"/>
    <property type="project" value="UniProtKB-UniRule"/>
</dbReference>
<dbReference type="PANTHER" id="PTHR20882:SF14">
    <property type="entry name" value="CYTOPLASMIC TRNA 2-THIOLATION PROTEIN 2"/>
    <property type="match status" value="1"/>
</dbReference>
<dbReference type="PANTHER" id="PTHR20882">
    <property type="entry name" value="CYTOPLASMIC TRNA 2-THIOLATION PROTEIN 2"/>
    <property type="match status" value="1"/>
</dbReference>
<dbReference type="FunCoup" id="A0A3B3HX53">
    <property type="interactions" value="1764"/>
</dbReference>
<dbReference type="GO" id="GO:0005829">
    <property type="term" value="C:cytosol"/>
    <property type="evidence" value="ECO:0000318"/>
    <property type="project" value="GO_Central"/>
</dbReference>
<dbReference type="GO" id="GO:0000049">
    <property type="term" value="F:tRNA binding"/>
    <property type="evidence" value="ECO:0007669"/>
    <property type="project" value="InterPro"/>
</dbReference>
<dbReference type="STRING" id="8090.ENSORLP00000036300"/>
<dbReference type="Gene3D" id="3.40.50.620">
    <property type="entry name" value="HUPs"/>
    <property type="match status" value="1"/>
</dbReference>
<comment type="function">
    <text evidence="3">Plays a central role in 2-thiolation of mcm(5)S(2)U at tRNA wobble positions of tRNA(Lys), tRNA(Glu) and tRNA(Gln). May act by forming a heterodimer with CTU1/ATPBD3 that ligates sulfur from thiocarboxylated URM1 onto the uridine of tRNAs at wobble position.</text>
</comment>
<dbReference type="GO" id="GO:0016783">
    <property type="term" value="F:sulfurtransferase activity"/>
    <property type="evidence" value="ECO:0000318"/>
    <property type="project" value="GO_Central"/>
</dbReference>
<evidence type="ECO:0000256" key="3">
    <source>
        <dbReference type="HAMAP-Rule" id="MF_03054"/>
    </source>
</evidence>
<evidence type="ECO:0000256" key="1">
    <source>
        <dbReference type="ARBA" id="ARBA00022490"/>
    </source>
</evidence>
<evidence type="ECO:0000313" key="5">
    <source>
        <dbReference type="Proteomes" id="UP000001038"/>
    </source>
</evidence>
<comment type="similarity">
    <text evidence="3">Belongs to the CTU2/NCS2 family.</text>
</comment>
<dbReference type="UniPathway" id="UPA00988"/>
<dbReference type="GO" id="GO:0002143">
    <property type="term" value="P:tRNA wobble position uridine thiolation"/>
    <property type="evidence" value="ECO:0000318"/>
    <property type="project" value="GO_Central"/>
</dbReference>
<organism evidence="4 5">
    <name type="scientific">Oryzias latipes</name>
    <name type="common">Japanese rice fish</name>
    <name type="synonym">Japanese killifish</name>
    <dbReference type="NCBI Taxonomy" id="8090"/>
    <lineage>
        <taxon>Eukaryota</taxon>
        <taxon>Metazoa</taxon>
        <taxon>Chordata</taxon>
        <taxon>Craniata</taxon>
        <taxon>Vertebrata</taxon>
        <taxon>Euteleostomi</taxon>
        <taxon>Actinopterygii</taxon>
        <taxon>Neopterygii</taxon>
        <taxon>Teleostei</taxon>
        <taxon>Neoteleostei</taxon>
        <taxon>Acanthomorphata</taxon>
        <taxon>Ovalentaria</taxon>
        <taxon>Atherinomorphae</taxon>
        <taxon>Beloniformes</taxon>
        <taxon>Adrianichthyidae</taxon>
        <taxon>Oryziinae</taxon>
        <taxon>Oryzias</taxon>
    </lineage>
</organism>
<accession>A0A3B3HX53</accession>
<dbReference type="Ensembl" id="ENSORLT00000044687.1">
    <property type="protein sequence ID" value="ENSORLP00000036300.1"/>
    <property type="gene ID" value="ENSORLG00000027844.1"/>
</dbReference>